<reference evidence="1" key="1">
    <citation type="journal article" date="2008" name="BMC Genomics">
        <title>A conifer genomics resource of 200,000 spruce (Picea spp.) ESTs and 6,464 high-quality, sequence-finished full-length cDNAs for Sitka spruce (Picea sitchensis).</title>
        <authorList>
            <person name="Ralph S.G."/>
            <person name="Chun H.J."/>
            <person name="Kolosova N."/>
            <person name="Cooper D."/>
            <person name="Oddy C."/>
            <person name="Ritland C.E."/>
            <person name="Kirkpatrick R."/>
            <person name="Moore R."/>
            <person name="Barber S."/>
            <person name="Holt R.A."/>
            <person name="Jones S.J."/>
            <person name="Marra M.A."/>
            <person name="Douglas C.J."/>
            <person name="Ritland K."/>
            <person name="Bohlmann J."/>
        </authorList>
    </citation>
    <scope>NUCLEOTIDE SEQUENCE</scope>
    <source>
        <tissue evidence="1">Bark</tissue>
    </source>
</reference>
<accession>A9NQS4</accession>
<evidence type="ECO:0000313" key="1">
    <source>
        <dbReference type="EMBL" id="ABK22985.1"/>
    </source>
</evidence>
<name>A9NQS4_PICSI</name>
<dbReference type="EMBL" id="EF083649">
    <property type="protein sequence ID" value="ABK22985.1"/>
    <property type="molecule type" value="mRNA"/>
</dbReference>
<proteinExistence type="evidence at transcript level"/>
<organism evidence="1">
    <name type="scientific">Picea sitchensis</name>
    <name type="common">Sitka spruce</name>
    <name type="synonym">Pinus sitchensis</name>
    <dbReference type="NCBI Taxonomy" id="3332"/>
    <lineage>
        <taxon>Eukaryota</taxon>
        <taxon>Viridiplantae</taxon>
        <taxon>Streptophyta</taxon>
        <taxon>Embryophyta</taxon>
        <taxon>Tracheophyta</taxon>
        <taxon>Spermatophyta</taxon>
        <taxon>Pinopsida</taxon>
        <taxon>Pinidae</taxon>
        <taxon>Conifers I</taxon>
        <taxon>Pinales</taxon>
        <taxon>Pinaceae</taxon>
        <taxon>Picea</taxon>
    </lineage>
</organism>
<dbReference type="AlphaFoldDB" id="A9NQS4"/>
<sequence>MLVLIHCILDRCPSHIFLTWITCLLSIPVHIGTLHRHLYRTLYLVMFPWKIKKAAPQSHQFLPITLLPSSPVVEDLQII</sequence>
<protein>
    <submittedName>
        <fullName evidence="1">Uncharacterized protein</fullName>
    </submittedName>
</protein>